<gene>
    <name evidence="2" type="ORF">BSAL_34630</name>
</gene>
<dbReference type="Gene3D" id="1.25.40.10">
    <property type="entry name" value="Tetratricopeptide repeat domain"/>
    <property type="match status" value="1"/>
</dbReference>
<dbReference type="VEuPathDB" id="TriTrypDB:BSAL_34630"/>
<dbReference type="InterPro" id="IPR011990">
    <property type="entry name" value="TPR-like_helical_dom_sf"/>
</dbReference>
<organism evidence="2 3">
    <name type="scientific">Bodo saltans</name>
    <name type="common">Flagellated protozoan</name>
    <dbReference type="NCBI Taxonomy" id="75058"/>
    <lineage>
        <taxon>Eukaryota</taxon>
        <taxon>Discoba</taxon>
        <taxon>Euglenozoa</taxon>
        <taxon>Kinetoplastea</taxon>
        <taxon>Metakinetoplastina</taxon>
        <taxon>Eubodonida</taxon>
        <taxon>Bodonidae</taxon>
        <taxon>Bodo</taxon>
    </lineage>
</organism>
<sequence length="574" mass="64650">MLSRSFGLRCAAASRLRGQEHLSRLPLKRSFDLNMSQRRPAVAAAVDERPLERDAEDLQLIAHAASSPLAGEHHVGQQHALHSHPPIPPRGWRSRKHSAGQVQHSQNPTPRPRVGNTRPDELYDLGTTLVVDSTDKSLHLNSSQSDAIFQLRKKLYQSSLRQIVIVLQSHLSPLEKCHRLVLLMISWWSRTEHDKLVVKNRLRLRDDTYEEIFHTFYAVSTLGRSDVASSTNFYGVANAAAGQQSQEVSPQRGGGGGAGDEDSTAHDIHTQTSPFLHPVWTMYRYMIDSGTNPTPRIVQHVMGLLSRVRRRNIDVEARAHSLTMDCDRFQFPPTEYTVGDYCRVCTINNAMHLAMARVTDLYTRHEKAPSANVAATLLHGLTVNGHHDQALKFMATMQNVAVTPSLLHSCLQAGRHSKDPSAAFAFYSSLRGSGLRPTHQTISILVEAATLMSKAVEERLNEILTSQQSLQHSGGNVSSSHHQNLRQLQQEQLEKQKEKLRHVVLHVLLRDTTTFKVRLNHHVFNKLLQLLVDVDHKKSFVALCRALMKRQGHRAVFKERFPQDWIAEAEIPFT</sequence>
<dbReference type="OrthoDB" id="185373at2759"/>
<evidence type="ECO:0000313" key="2">
    <source>
        <dbReference type="EMBL" id="CUG91886.1"/>
    </source>
</evidence>
<keyword evidence="3" id="KW-1185">Reference proteome</keyword>
<dbReference type="Proteomes" id="UP000051952">
    <property type="component" value="Unassembled WGS sequence"/>
</dbReference>
<proteinExistence type="predicted"/>
<reference evidence="3" key="1">
    <citation type="submission" date="2015-09" db="EMBL/GenBank/DDBJ databases">
        <authorList>
            <consortium name="Pathogen Informatics"/>
        </authorList>
    </citation>
    <scope>NUCLEOTIDE SEQUENCE [LARGE SCALE GENOMIC DNA]</scope>
    <source>
        <strain evidence="3">Lake Konstanz</strain>
    </source>
</reference>
<dbReference type="EMBL" id="CYKH01001977">
    <property type="protein sequence ID" value="CUG91886.1"/>
    <property type="molecule type" value="Genomic_DNA"/>
</dbReference>
<dbReference type="AlphaFoldDB" id="A0A0S4JR81"/>
<evidence type="ECO:0000256" key="1">
    <source>
        <dbReference type="SAM" id="MobiDB-lite"/>
    </source>
</evidence>
<feature type="region of interest" description="Disordered" evidence="1">
    <location>
        <begin position="244"/>
        <end position="268"/>
    </location>
</feature>
<evidence type="ECO:0000313" key="3">
    <source>
        <dbReference type="Proteomes" id="UP000051952"/>
    </source>
</evidence>
<protein>
    <submittedName>
        <fullName evidence="2">Uncharacterized protein</fullName>
    </submittedName>
</protein>
<name>A0A0S4JR81_BODSA</name>
<feature type="region of interest" description="Disordered" evidence="1">
    <location>
        <begin position="70"/>
        <end position="118"/>
    </location>
</feature>
<accession>A0A0S4JR81</accession>